<dbReference type="EMBL" id="BQNB010009172">
    <property type="protein sequence ID" value="GJS59762.1"/>
    <property type="molecule type" value="Genomic_DNA"/>
</dbReference>
<reference evidence="2" key="1">
    <citation type="journal article" date="2022" name="Int. J. Mol. Sci.">
        <title>Draft Genome of Tanacetum Coccineum: Genomic Comparison of Closely Related Tanacetum-Family Plants.</title>
        <authorList>
            <person name="Yamashiro T."/>
            <person name="Shiraishi A."/>
            <person name="Nakayama K."/>
            <person name="Satake H."/>
        </authorList>
    </citation>
    <scope>NUCLEOTIDE SEQUENCE</scope>
</reference>
<organism evidence="2 3">
    <name type="scientific">Tanacetum coccineum</name>
    <dbReference type="NCBI Taxonomy" id="301880"/>
    <lineage>
        <taxon>Eukaryota</taxon>
        <taxon>Viridiplantae</taxon>
        <taxon>Streptophyta</taxon>
        <taxon>Embryophyta</taxon>
        <taxon>Tracheophyta</taxon>
        <taxon>Spermatophyta</taxon>
        <taxon>Magnoliopsida</taxon>
        <taxon>eudicotyledons</taxon>
        <taxon>Gunneridae</taxon>
        <taxon>Pentapetalae</taxon>
        <taxon>asterids</taxon>
        <taxon>campanulids</taxon>
        <taxon>Asterales</taxon>
        <taxon>Asteraceae</taxon>
        <taxon>Asteroideae</taxon>
        <taxon>Anthemideae</taxon>
        <taxon>Anthemidinae</taxon>
        <taxon>Tanacetum</taxon>
    </lineage>
</organism>
<feature type="region of interest" description="Disordered" evidence="1">
    <location>
        <begin position="90"/>
        <end position="138"/>
    </location>
</feature>
<feature type="compositionally biased region" description="Basic and acidic residues" evidence="1">
    <location>
        <begin position="90"/>
        <end position="120"/>
    </location>
</feature>
<accession>A0ABQ4X3H9</accession>
<gene>
    <name evidence="2" type="ORF">Tco_0654546</name>
</gene>
<name>A0ABQ4X3H9_9ASTR</name>
<comment type="caution">
    <text evidence="2">The sequence shown here is derived from an EMBL/GenBank/DDBJ whole genome shotgun (WGS) entry which is preliminary data.</text>
</comment>
<dbReference type="Proteomes" id="UP001151760">
    <property type="component" value="Unassembled WGS sequence"/>
</dbReference>
<evidence type="ECO:0000313" key="3">
    <source>
        <dbReference type="Proteomes" id="UP001151760"/>
    </source>
</evidence>
<feature type="compositionally biased region" description="Acidic residues" evidence="1">
    <location>
        <begin position="121"/>
        <end position="132"/>
    </location>
</feature>
<evidence type="ECO:0000256" key="1">
    <source>
        <dbReference type="SAM" id="MobiDB-lite"/>
    </source>
</evidence>
<proteinExistence type="predicted"/>
<evidence type="ECO:0000313" key="2">
    <source>
        <dbReference type="EMBL" id="GJS59762.1"/>
    </source>
</evidence>
<reference evidence="2" key="2">
    <citation type="submission" date="2022-01" db="EMBL/GenBank/DDBJ databases">
        <authorList>
            <person name="Yamashiro T."/>
            <person name="Shiraishi A."/>
            <person name="Satake H."/>
            <person name="Nakayama K."/>
        </authorList>
    </citation>
    <scope>NUCLEOTIDE SEQUENCE</scope>
</reference>
<keyword evidence="3" id="KW-1185">Reference proteome</keyword>
<sequence length="138" mass="15347">MCGESLLLVYISSSSLLGNSCLITIGEILDHVVHLWLLDSYSEVSLIQILTSNKGLIKEAIRVVVKEKVYEVSVVEEMRDIIMLDLQDGKEKGDDERYGKGDNDMHIDKKDGDEDGKSDSDEGDDSDEEDEGGNIMHI</sequence>
<protein>
    <submittedName>
        <fullName evidence="2">Uncharacterized protein</fullName>
    </submittedName>
</protein>